<proteinExistence type="inferred from homology"/>
<evidence type="ECO:0000313" key="2">
    <source>
        <dbReference type="EMBL" id="KQC85843.1"/>
    </source>
</evidence>
<dbReference type="PANTHER" id="PTHR11215">
    <property type="entry name" value="METAL DEPENDENT HYDROLASE - RELATED"/>
    <property type="match status" value="1"/>
</dbReference>
<protein>
    <recommendedName>
        <fullName evidence="4">Metal-dependent protein hydrolase</fullName>
    </recommendedName>
</protein>
<organism evidence="2 3">
    <name type="scientific">Butyribacter intestini</name>
    <dbReference type="NCBI Taxonomy" id="1703332"/>
    <lineage>
        <taxon>Bacteria</taxon>
        <taxon>Bacillati</taxon>
        <taxon>Bacillota</taxon>
        <taxon>Clostridia</taxon>
        <taxon>Lachnospirales</taxon>
        <taxon>Lachnospiraceae</taxon>
        <taxon>Butyribacter</taxon>
    </lineage>
</organism>
<dbReference type="EMBL" id="LLKB01000001">
    <property type="protein sequence ID" value="KQC85843.1"/>
    <property type="molecule type" value="Genomic_DNA"/>
</dbReference>
<accession>A0AAW3JT80</accession>
<evidence type="ECO:0008006" key="4">
    <source>
        <dbReference type="Google" id="ProtNLM"/>
    </source>
</evidence>
<dbReference type="Pfam" id="PF03690">
    <property type="entry name" value="MYG1_exonuc"/>
    <property type="match status" value="1"/>
</dbReference>
<dbReference type="AlphaFoldDB" id="A0AAW3JT80"/>
<evidence type="ECO:0000256" key="1">
    <source>
        <dbReference type="ARBA" id="ARBA00010105"/>
    </source>
</evidence>
<dbReference type="Proteomes" id="UP000050833">
    <property type="component" value="Unassembled WGS sequence"/>
</dbReference>
<evidence type="ECO:0000313" key="3">
    <source>
        <dbReference type="Proteomes" id="UP000050833"/>
    </source>
</evidence>
<dbReference type="PANTHER" id="PTHR11215:SF1">
    <property type="entry name" value="MYG1 EXONUCLEASE"/>
    <property type="match status" value="1"/>
</dbReference>
<dbReference type="GO" id="GO:0005737">
    <property type="term" value="C:cytoplasm"/>
    <property type="evidence" value="ECO:0007669"/>
    <property type="project" value="TreeGrafter"/>
</dbReference>
<name>A0AAW3JT80_9FIRM</name>
<keyword evidence="3" id="KW-1185">Reference proteome</keyword>
<gene>
    <name evidence="2" type="ORF">APZ18_01155</name>
</gene>
<comment type="caution">
    <text evidence="2">The sequence shown here is derived from an EMBL/GenBank/DDBJ whole genome shotgun (WGS) entry which is preliminary data.</text>
</comment>
<dbReference type="InterPro" id="IPR003226">
    <property type="entry name" value="MYG1_exonuclease"/>
</dbReference>
<dbReference type="RefSeq" id="WP_055940822.1">
    <property type="nucleotide sequence ID" value="NZ_DBGBTA010000271.1"/>
</dbReference>
<comment type="similarity">
    <text evidence="1">Belongs to the MYG1 family.</text>
</comment>
<reference evidence="2 3" key="1">
    <citation type="submission" date="2015-10" db="EMBL/GenBank/DDBJ databases">
        <title>Butyribacter intestini gen. nov., sp. nov., a butyric acid-producing bacterium of the family Lachnospiraceae isolated from the human faeces.</title>
        <authorList>
            <person name="Zou Y."/>
            <person name="Xue W."/>
            <person name="Luo G."/>
            <person name="Lv M."/>
        </authorList>
    </citation>
    <scope>NUCLEOTIDE SEQUENCE [LARGE SCALE GENOMIC DNA]</scope>
    <source>
        <strain evidence="2 3">TF01-11</strain>
    </source>
</reference>
<sequence>MSFVVDEKIFEGKVELPSKAFTHGAKFHSDDVFATAFLEMIKPDIEVIRGFEVPKDFDGIIYDIGRGKFDHHQKDKEYRENGCPYAAFGLLWREFGAACVGEEEAARFDEKFIQPLDESDNTGCDNDIAKIIGEFNPGWDTEQDYDGCFKKAVEFAKVILVNHFNAVAGILRATELVKADMEKCDGEVLVLSKFAPWKNAVIDSGYKYVVYPSNRGGYSVQGVPLSADDNTLVCDFPEEWCGKDADELRQISGIKTLRFCHPNGFLAAADTLEDAVKAARLSLEISYGGINMLTQG</sequence>